<dbReference type="AlphaFoldDB" id="A0A850C9N2"/>
<evidence type="ECO:0000313" key="1">
    <source>
        <dbReference type="EMBL" id="NUQ88957.1"/>
    </source>
</evidence>
<gene>
    <name evidence="1" type="ORF">HOQ43_10895</name>
</gene>
<dbReference type="Proteomes" id="UP000574690">
    <property type="component" value="Unassembled WGS sequence"/>
</dbReference>
<accession>A0A850C9N2</accession>
<comment type="caution">
    <text evidence="1">The sequence shown here is derived from an EMBL/GenBank/DDBJ whole genome shotgun (WGS) entry which is preliminary data.</text>
</comment>
<dbReference type="EMBL" id="JABFXE010000451">
    <property type="protein sequence ID" value="NUQ88957.1"/>
    <property type="molecule type" value="Genomic_DNA"/>
</dbReference>
<protein>
    <submittedName>
        <fullName evidence="1">Uncharacterized protein</fullName>
    </submittedName>
</protein>
<evidence type="ECO:0000313" key="2">
    <source>
        <dbReference type="Proteomes" id="UP000574690"/>
    </source>
</evidence>
<organism evidence="1 2">
    <name type="scientific">Glycomyces artemisiae</name>
    <dbReference type="NCBI Taxonomy" id="1076443"/>
    <lineage>
        <taxon>Bacteria</taxon>
        <taxon>Bacillati</taxon>
        <taxon>Actinomycetota</taxon>
        <taxon>Actinomycetes</taxon>
        <taxon>Glycomycetales</taxon>
        <taxon>Glycomycetaceae</taxon>
        <taxon>Glycomyces</taxon>
    </lineage>
</organism>
<sequence length="131" mass="13156">MARVYATAQEWTDSPYGAGAAPDDADARLARASLDVDRMLIGAVYATDAAGLPTDTAVVEALREATIAQAAHVRAQESGTSAAVSAIGFGSGSITYAGDGAPGRPGADARYSADALALLQLAGLCTWIGTP</sequence>
<reference evidence="1 2" key="1">
    <citation type="submission" date="2020-05" db="EMBL/GenBank/DDBJ databases">
        <title>DNA-SIP metagenomic assembled genomes.</title>
        <authorList>
            <person name="Yu J."/>
        </authorList>
    </citation>
    <scope>NUCLEOTIDE SEQUENCE [LARGE SCALE GENOMIC DNA]</scope>
    <source>
        <strain evidence="1">Bin5.27</strain>
    </source>
</reference>
<proteinExistence type="predicted"/>
<name>A0A850C9N2_9ACTN</name>